<reference evidence="12" key="1">
    <citation type="submission" date="2024-07" db="EMBL/GenBank/DDBJ databases">
        <title>Complete genome sequence of Verrucomicrobiaceae bacterium NT6N.</title>
        <authorList>
            <person name="Huang C."/>
            <person name="Takami H."/>
            <person name="Hamasaki K."/>
        </authorList>
    </citation>
    <scope>NUCLEOTIDE SEQUENCE</scope>
    <source>
        <strain evidence="12">NT6N</strain>
    </source>
</reference>
<dbReference type="FunFam" id="3.30.230.10:FF:000002">
    <property type="entry name" value="30S ribosomal protein S5"/>
    <property type="match status" value="1"/>
</dbReference>
<comment type="subunit">
    <text evidence="8">Part of the 30S ribosomal subunit. Contacts proteins S4 and S8.</text>
</comment>
<keyword evidence="4 8" id="KW-0694">RNA-binding</keyword>
<evidence type="ECO:0000256" key="7">
    <source>
        <dbReference type="ARBA" id="ARBA00035255"/>
    </source>
</evidence>
<sequence length="230" mass="24018">MSDNTEKSAPTAAEVEAKPTNEAAPAASPTSEAAAEAPKSDDRRGGRGGQGGRGGRRERPQRQAPPKPMTDDGKELHEKVVFINRCAKVVKGGRRFSFSALMVSGDKEGRVGVGFGKAQEVIECIRKGGDDAKRSLQRVKLVNGTIPHEVQAEHGGGVVLLKPACPGTGIIAGGGVRAVCEAVGITDVLGKSLGSNNHANVVKATIKALSQLRTREEVLTARGKKVKESL</sequence>
<dbReference type="Gene3D" id="3.30.230.10">
    <property type="match status" value="1"/>
</dbReference>
<dbReference type="GO" id="GO:0042254">
    <property type="term" value="P:ribosome biogenesis"/>
    <property type="evidence" value="ECO:0007669"/>
    <property type="project" value="UniProtKB-ARBA"/>
</dbReference>
<feature type="compositionally biased region" description="Low complexity" evidence="10">
    <location>
        <begin position="22"/>
        <end position="37"/>
    </location>
</feature>
<evidence type="ECO:0000256" key="8">
    <source>
        <dbReference type="HAMAP-Rule" id="MF_01307"/>
    </source>
</evidence>
<name>A0AAT9FS13_9BACT</name>
<dbReference type="KEGG" id="osu:NT6N_38080"/>
<dbReference type="HAMAP" id="MF_01307_B">
    <property type="entry name" value="Ribosomal_uS5_B"/>
    <property type="match status" value="1"/>
</dbReference>
<dbReference type="InterPro" id="IPR005324">
    <property type="entry name" value="Ribosomal_uS5_C"/>
</dbReference>
<dbReference type="InterPro" id="IPR014721">
    <property type="entry name" value="Ribsml_uS5_D2-typ_fold_subgr"/>
</dbReference>
<dbReference type="InterPro" id="IPR013810">
    <property type="entry name" value="Ribosomal_uS5_N"/>
</dbReference>
<comment type="function">
    <text evidence="8">With S4 and S12 plays an important role in translational accuracy.</text>
</comment>
<dbReference type="GO" id="GO:0003735">
    <property type="term" value="F:structural constituent of ribosome"/>
    <property type="evidence" value="ECO:0007669"/>
    <property type="project" value="UniProtKB-UniRule"/>
</dbReference>
<dbReference type="NCBIfam" id="TIGR01021">
    <property type="entry name" value="rpsE_bact"/>
    <property type="match status" value="1"/>
</dbReference>
<dbReference type="InterPro" id="IPR005712">
    <property type="entry name" value="Ribosomal_uS5_bac-type"/>
</dbReference>
<evidence type="ECO:0000313" key="12">
    <source>
        <dbReference type="EMBL" id="BDS08768.1"/>
    </source>
</evidence>
<dbReference type="GO" id="GO:0005737">
    <property type="term" value="C:cytoplasm"/>
    <property type="evidence" value="ECO:0007669"/>
    <property type="project" value="UniProtKB-ARBA"/>
</dbReference>
<dbReference type="SUPFAM" id="SSF54211">
    <property type="entry name" value="Ribosomal protein S5 domain 2-like"/>
    <property type="match status" value="1"/>
</dbReference>
<evidence type="ECO:0000256" key="9">
    <source>
        <dbReference type="RuleBase" id="RU003823"/>
    </source>
</evidence>
<comment type="domain">
    <text evidence="8">The N-terminal domain interacts with the head of the 30S subunit; the C-terminal domain interacts with the body and contacts protein S4. The interaction surface between S4 and S5 is involved in control of translational fidelity.</text>
</comment>
<evidence type="ECO:0000256" key="3">
    <source>
        <dbReference type="ARBA" id="ARBA00022730"/>
    </source>
</evidence>
<dbReference type="PANTHER" id="PTHR48277:SF1">
    <property type="entry name" value="MITOCHONDRIAL RIBOSOMAL PROTEIN S5"/>
    <property type="match status" value="1"/>
</dbReference>
<dbReference type="PROSITE" id="PS50881">
    <property type="entry name" value="S5_DSRBD"/>
    <property type="match status" value="1"/>
</dbReference>
<dbReference type="FunFam" id="3.30.160.20:FF:000001">
    <property type="entry name" value="30S ribosomal protein S5"/>
    <property type="match status" value="1"/>
</dbReference>
<feature type="domain" description="S5 DRBM" evidence="11">
    <location>
        <begin position="76"/>
        <end position="139"/>
    </location>
</feature>
<comment type="function">
    <text evidence="1 8">Located at the back of the 30S subunit body where it stabilizes the conformation of the head with respect to the body.</text>
</comment>
<keyword evidence="3 8" id="KW-0699">rRNA-binding</keyword>
<evidence type="ECO:0000256" key="10">
    <source>
        <dbReference type="SAM" id="MobiDB-lite"/>
    </source>
</evidence>
<evidence type="ECO:0000256" key="1">
    <source>
        <dbReference type="ARBA" id="ARBA00003093"/>
    </source>
</evidence>
<evidence type="ECO:0000256" key="2">
    <source>
        <dbReference type="ARBA" id="ARBA00008945"/>
    </source>
</evidence>
<dbReference type="GO" id="GO:0015935">
    <property type="term" value="C:small ribosomal subunit"/>
    <property type="evidence" value="ECO:0007669"/>
    <property type="project" value="InterPro"/>
</dbReference>
<dbReference type="Pfam" id="PF03719">
    <property type="entry name" value="Ribosomal_S5_C"/>
    <property type="match status" value="1"/>
</dbReference>
<accession>A0AAT9FS13</accession>
<evidence type="ECO:0000256" key="5">
    <source>
        <dbReference type="ARBA" id="ARBA00022980"/>
    </source>
</evidence>
<organism evidence="12">
    <name type="scientific">Oceaniferula spumae</name>
    <dbReference type="NCBI Taxonomy" id="2979115"/>
    <lineage>
        <taxon>Bacteria</taxon>
        <taxon>Pseudomonadati</taxon>
        <taxon>Verrucomicrobiota</taxon>
        <taxon>Verrucomicrobiia</taxon>
        <taxon>Verrucomicrobiales</taxon>
        <taxon>Verrucomicrobiaceae</taxon>
        <taxon>Oceaniferula</taxon>
    </lineage>
</organism>
<dbReference type="GO" id="GO:0019843">
    <property type="term" value="F:rRNA binding"/>
    <property type="evidence" value="ECO:0007669"/>
    <property type="project" value="UniProtKB-UniRule"/>
</dbReference>
<keyword evidence="6 8" id="KW-0687">Ribonucleoprotein</keyword>
<evidence type="ECO:0000259" key="11">
    <source>
        <dbReference type="PROSITE" id="PS50881"/>
    </source>
</evidence>
<dbReference type="EMBL" id="AP026866">
    <property type="protein sequence ID" value="BDS08768.1"/>
    <property type="molecule type" value="Genomic_DNA"/>
</dbReference>
<proteinExistence type="inferred from homology"/>
<dbReference type="InterPro" id="IPR020568">
    <property type="entry name" value="Ribosomal_Su5_D2-typ_SF"/>
</dbReference>
<dbReference type="InterPro" id="IPR000851">
    <property type="entry name" value="Ribosomal_uS5"/>
</dbReference>
<evidence type="ECO:0000256" key="4">
    <source>
        <dbReference type="ARBA" id="ARBA00022884"/>
    </source>
</evidence>
<keyword evidence="5 8" id="KW-0689">Ribosomal protein</keyword>
<feature type="region of interest" description="Disordered" evidence="10">
    <location>
        <begin position="1"/>
        <end position="76"/>
    </location>
</feature>
<dbReference type="AlphaFoldDB" id="A0AAT9FS13"/>
<dbReference type="GO" id="GO:0006412">
    <property type="term" value="P:translation"/>
    <property type="evidence" value="ECO:0007669"/>
    <property type="project" value="UniProtKB-UniRule"/>
</dbReference>
<dbReference type="PANTHER" id="PTHR48277">
    <property type="entry name" value="MITOCHONDRIAL RIBOSOMAL PROTEIN S5"/>
    <property type="match status" value="1"/>
</dbReference>
<dbReference type="Gene3D" id="3.30.160.20">
    <property type="match status" value="1"/>
</dbReference>
<protein>
    <recommendedName>
        <fullName evidence="7 8">Small ribosomal subunit protein uS5</fullName>
    </recommendedName>
</protein>
<gene>
    <name evidence="8" type="primary">rpsE</name>
    <name evidence="12" type="ORF">NT6N_38080</name>
</gene>
<evidence type="ECO:0000256" key="6">
    <source>
        <dbReference type="ARBA" id="ARBA00023274"/>
    </source>
</evidence>
<comment type="similarity">
    <text evidence="2 8 9">Belongs to the universal ribosomal protein uS5 family.</text>
</comment>
<dbReference type="Pfam" id="PF00333">
    <property type="entry name" value="Ribosomal_S5"/>
    <property type="match status" value="1"/>
</dbReference>
<dbReference type="SUPFAM" id="SSF54768">
    <property type="entry name" value="dsRNA-binding domain-like"/>
    <property type="match status" value="1"/>
</dbReference>